<gene>
    <name evidence="2" type="ORF">B296_00052251</name>
</gene>
<evidence type="ECO:0000313" key="2">
    <source>
        <dbReference type="EMBL" id="RRT36099.1"/>
    </source>
</evidence>
<organism evidence="2 3">
    <name type="scientific">Ensete ventricosum</name>
    <name type="common">Abyssinian banana</name>
    <name type="synonym">Musa ensete</name>
    <dbReference type="NCBI Taxonomy" id="4639"/>
    <lineage>
        <taxon>Eukaryota</taxon>
        <taxon>Viridiplantae</taxon>
        <taxon>Streptophyta</taxon>
        <taxon>Embryophyta</taxon>
        <taxon>Tracheophyta</taxon>
        <taxon>Spermatophyta</taxon>
        <taxon>Magnoliopsida</taxon>
        <taxon>Liliopsida</taxon>
        <taxon>Zingiberales</taxon>
        <taxon>Musaceae</taxon>
        <taxon>Ensete</taxon>
    </lineage>
</organism>
<dbReference type="EMBL" id="AMZH03024078">
    <property type="protein sequence ID" value="RRT36099.1"/>
    <property type="molecule type" value="Genomic_DNA"/>
</dbReference>
<proteinExistence type="predicted"/>
<reference evidence="2 3" key="1">
    <citation type="journal article" date="2014" name="Agronomy (Basel)">
        <title>A Draft Genome Sequence for Ensete ventricosum, the Drought-Tolerant Tree Against Hunger.</title>
        <authorList>
            <person name="Harrison J."/>
            <person name="Moore K.A."/>
            <person name="Paszkiewicz K."/>
            <person name="Jones T."/>
            <person name="Grant M."/>
            <person name="Ambacheew D."/>
            <person name="Muzemil S."/>
            <person name="Studholme D.J."/>
        </authorList>
    </citation>
    <scope>NUCLEOTIDE SEQUENCE [LARGE SCALE GENOMIC DNA]</scope>
</reference>
<sequence length="82" mass="9210">MIELVEDEDIEPSEESLKPKDEAIEEEPQSDDFTVRALAGYSNPQMMKVGGLLKQQPITILIDMGSTNNFLNSKIGHFMRQA</sequence>
<feature type="region of interest" description="Disordered" evidence="1">
    <location>
        <begin position="1"/>
        <end position="33"/>
    </location>
</feature>
<name>A0A426X9E6_ENSVE</name>
<protein>
    <submittedName>
        <fullName evidence="2">Uncharacterized protein</fullName>
    </submittedName>
</protein>
<dbReference type="Proteomes" id="UP000287651">
    <property type="component" value="Unassembled WGS sequence"/>
</dbReference>
<feature type="compositionally biased region" description="Acidic residues" evidence="1">
    <location>
        <begin position="1"/>
        <end position="14"/>
    </location>
</feature>
<dbReference type="AlphaFoldDB" id="A0A426X9E6"/>
<accession>A0A426X9E6</accession>
<evidence type="ECO:0000313" key="3">
    <source>
        <dbReference type="Proteomes" id="UP000287651"/>
    </source>
</evidence>
<evidence type="ECO:0000256" key="1">
    <source>
        <dbReference type="SAM" id="MobiDB-lite"/>
    </source>
</evidence>
<comment type="caution">
    <text evidence="2">The sequence shown here is derived from an EMBL/GenBank/DDBJ whole genome shotgun (WGS) entry which is preliminary data.</text>
</comment>